<dbReference type="SUPFAM" id="SSF54001">
    <property type="entry name" value="Cysteine proteinases"/>
    <property type="match status" value="1"/>
</dbReference>
<dbReference type="PROSITE" id="PS50235">
    <property type="entry name" value="USP_3"/>
    <property type="match status" value="1"/>
</dbReference>
<feature type="compositionally biased region" description="Polar residues" evidence="2">
    <location>
        <begin position="235"/>
        <end position="248"/>
    </location>
</feature>
<evidence type="ECO:0000313" key="5">
    <source>
        <dbReference type="Proteomes" id="UP000308549"/>
    </source>
</evidence>
<evidence type="ECO:0000313" key="4">
    <source>
        <dbReference type="EMBL" id="TKA27415.1"/>
    </source>
</evidence>
<sequence>MSAAAPRGPSSHPYPSDGPAGYHDLPPPSSGERAYAHIEDLKRLAGNNNPNASIRHLLDLADTGLKQAVNLNQNFRRPDLAFVEYLRAFDIVANVIPHHHDWASFSIDQPERAQQWRVLRHRISGLADQFDAIKSIIINNNRRCGTVPKEQQHQHNGTGHVQRESGTGPQANGGPRMRPTPSPKPEKLHGRALSNASTNGTRSEADRLNERFASLRMSGMGQPRPDSRSSDRSSMNGSPKQNPSANDYTSRDSFDTLGRANGRPQGPRGMPNGGPPPPLDIPMNLPQEPAATYSPARNMQTKGNVTAPRHSARSLASSSARRTPSSSYAPNGPGASGDYFPTANASTKPPGPPRRSVSTNTESSMIPNKLYDYFRLYNVLLIDFRPRADFDKGHIWHRNLICVEPMSVRQGMSAEELAESLVVCPDVEQELFANRDTFDLVVCYDEDTQHPYPYHSSRRGEGLRCLHEALTDFNQEKPLQRPPILLKGGIDAWADMTGRHALATTDTRREMERARQQSSASGIRRRPLATAAANGKGQLRVPKRRLRNIEQLDEEEEQSWRERARAESVVLPQAPTLDGIGLTEEPEDEGDLTTQDAIEAFNARFPDAGSLDRHAFASQLPSRQPPEPPAKPPQYPPAPPASVYPDQPAPPTRPAPAAARMSYTGVSDRQPSGSTPSSRRTDMAPYIPPKFLPANMRLPMTGLFNFSQTCYLNACLQALSATTPLSSFFMDDNYRSQLQRANWMGSQGAIFTELYANLIRSLWKRDVAYVRPTTFRNFLRRTAPDYDNDEQHDAMSIFGHIFDTLHEDLNAGWSRTPIRELTLQEEAVRARLPTPLVSRIEWGRSSHRARSYLHDLFAGQEASRTECLVCGTARIKFDKFTSLAIEIPSDSRTWERPGAMPSLHDCLRSYCRTERLSVKEKNGWMCPECKVERDATKQFTLTRLPSRLVVSLKRFDNRALGQTRKKTTPVDFPLKSLDLKPYTLHGPAGAALNAMPDNDDSDAHEPPDPAITPPFVYDAYAVISHLGDTLQSGHYITAARDAARDNQAGVHTRGGREAEDLGSWLRYDDRKVTRFGPADMGSGEWRDWRAGAYIMFYARVGA</sequence>
<dbReference type="InterPro" id="IPR028889">
    <property type="entry name" value="USP"/>
</dbReference>
<dbReference type="CDD" id="cd02674">
    <property type="entry name" value="Peptidase_C19R"/>
    <property type="match status" value="1"/>
</dbReference>
<accession>A0A4U0U039</accession>
<feature type="compositionally biased region" description="Polar residues" evidence="2">
    <location>
        <begin position="664"/>
        <end position="678"/>
    </location>
</feature>
<feature type="region of interest" description="Disordered" evidence="2">
    <location>
        <begin position="988"/>
        <end position="1008"/>
    </location>
</feature>
<gene>
    <name evidence="4" type="ORF">B0A50_05027</name>
</gene>
<proteinExistence type="inferred from homology"/>
<reference evidence="4 5" key="1">
    <citation type="submission" date="2017-03" db="EMBL/GenBank/DDBJ databases">
        <title>Genomes of endolithic fungi from Antarctica.</title>
        <authorList>
            <person name="Coleine C."/>
            <person name="Masonjones S."/>
            <person name="Stajich J.E."/>
        </authorList>
    </citation>
    <scope>NUCLEOTIDE SEQUENCE [LARGE SCALE GENOMIC DNA]</scope>
    <source>
        <strain evidence="4 5">CCFEE 6315</strain>
    </source>
</reference>
<dbReference type="Proteomes" id="UP000308549">
    <property type="component" value="Unassembled WGS sequence"/>
</dbReference>
<evidence type="ECO:0000256" key="1">
    <source>
        <dbReference type="ARBA" id="ARBA00009085"/>
    </source>
</evidence>
<comment type="caution">
    <text evidence="4">The sequence shown here is derived from an EMBL/GenBank/DDBJ whole genome shotgun (WGS) entry which is preliminary data.</text>
</comment>
<dbReference type="PANTHER" id="PTHR21646:SF23">
    <property type="entry name" value="UBIQUITIN CARBOXYL-TERMINAL HYDROLASE USP2"/>
    <property type="match status" value="1"/>
</dbReference>
<dbReference type="Gene3D" id="3.90.70.10">
    <property type="entry name" value="Cysteine proteinases"/>
    <property type="match status" value="1"/>
</dbReference>
<evidence type="ECO:0000259" key="3">
    <source>
        <dbReference type="PROSITE" id="PS50235"/>
    </source>
</evidence>
<feature type="compositionally biased region" description="Low complexity" evidence="2">
    <location>
        <begin position="307"/>
        <end position="330"/>
    </location>
</feature>
<feature type="region of interest" description="Disordered" evidence="2">
    <location>
        <begin position="619"/>
        <end position="685"/>
    </location>
</feature>
<dbReference type="SUPFAM" id="SSF52821">
    <property type="entry name" value="Rhodanese/Cell cycle control phosphatase"/>
    <property type="match status" value="1"/>
</dbReference>
<dbReference type="GO" id="GO:0004843">
    <property type="term" value="F:cysteine-type deubiquitinase activity"/>
    <property type="evidence" value="ECO:0007669"/>
    <property type="project" value="InterPro"/>
</dbReference>
<dbReference type="Gene3D" id="3.40.250.10">
    <property type="entry name" value="Rhodanese-like domain"/>
    <property type="match status" value="1"/>
</dbReference>
<feature type="compositionally biased region" description="Polar residues" evidence="2">
    <location>
        <begin position="154"/>
        <end position="170"/>
    </location>
</feature>
<name>A0A4U0U039_9PEZI</name>
<dbReference type="EMBL" id="NAJL01000023">
    <property type="protein sequence ID" value="TKA27415.1"/>
    <property type="molecule type" value="Genomic_DNA"/>
</dbReference>
<feature type="compositionally biased region" description="Polar residues" evidence="2">
    <location>
        <begin position="295"/>
        <end position="304"/>
    </location>
</feature>
<feature type="compositionally biased region" description="Pro residues" evidence="2">
    <location>
        <begin position="623"/>
        <end position="654"/>
    </location>
</feature>
<comment type="similarity">
    <text evidence="1">Belongs to the peptidase C19 family.</text>
</comment>
<dbReference type="InterPro" id="IPR050185">
    <property type="entry name" value="Ub_carboxyl-term_hydrolase"/>
</dbReference>
<organism evidence="4 5">
    <name type="scientific">Salinomyces thailandicus</name>
    <dbReference type="NCBI Taxonomy" id="706561"/>
    <lineage>
        <taxon>Eukaryota</taxon>
        <taxon>Fungi</taxon>
        <taxon>Dikarya</taxon>
        <taxon>Ascomycota</taxon>
        <taxon>Pezizomycotina</taxon>
        <taxon>Dothideomycetes</taxon>
        <taxon>Dothideomycetidae</taxon>
        <taxon>Mycosphaerellales</taxon>
        <taxon>Teratosphaeriaceae</taxon>
        <taxon>Salinomyces</taxon>
    </lineage>
</organism>
<dbReference type="PANTHER" id="PTHR21646">
    <property type="entry name" value="UBIQUITIN CARBOXYL-TERMINAL HYDROLASE"/>
    <property type="match status" value="1"/>
</dbReference>
<dbReference type="InterPro" id="IPR001394">
    <property type="entry name" value="Peptidase_C19_UCH"/>
</dbReference>
<dbReference type="GO" id="GO:0016579">
    <property type="term" value="P:protein deubiquitination"/>
    <property type="evidence" value="ECO:0007669"/>
    <property type="project" value="InterPro"/>
</dbReference>
<feature type="region of interest" description="Disordered" evidence="2">
    <location>
        <begin position="553"/>
        <end position="592"/>
    </location>
</feature>
<dbReference type="InterPro" id="IPR038765">
    <property type="entry name" value="Papain-like_cys_pep_sf"/>
</dbReference>
<feature type="domain" description="USP" evidence="3">
    <location>
        <begin position="701"/>
        <end position="1100"/>
    </location>
</feature>
<protein>
    <recommendedName>
        <fullName evidence="3">USP domain-containing protein</fullName>
    </recommendedName>
</protein>
<dbReference type="AlphaFoldDB" id="A0A4U0U039"/>
<evidence type="ECO:0000256" key="2">
    <source>
        <dbReference type="SAM" id="MobiDB-lite"/>
    </source>
</evidence>
<dbReference type="Pfam" id="PF00443">
    <property type="entry name" value="UCH"/>
    <property type="match status" value="1"/>
</dbReference>
<dbReference type="OrthoDB" id="292964at2759"/>
<feature type="region of interest" description="Disordered" evidence="2">
    <location>
        <begin position="1"/>
        <end position="32"/>
    </location>
</feature>
<feature type="region of interest" description="Disordered" evidence="2">
    <location>
        <begin position="516"/>
        <end position="539"/>
    </location>
</feature>
<keyword evidence="5" id="KW-1185">Reference proteome</keyword>
<feature type="region of interest" description="Disordered" evidence="2">
    <location>
        <begin position="147"/>
        <end position="362"/>
    </location>
</feature>
<dbReference type="InterPro" id="IPR036873">
    <property type="entry name" value="Rhodanese-like_dom_sf"/>
</dbReference>